<sequence>MDPALVRALAADHETWATDDPRLLALRQRSGGRRRAVLVVDAALRAWWAERSAADPEGSAAALAASVAHAIAEARAGERHLVLDGGRLRPSTRTTTPAVRDTAPSSGARWVAHVPVERDGSPDPA</sequence>
<protein>
    <submittedName>
        <fullName evidence="2">Uncharacterized protein</fullName>
    </submittedName>
</protein>
<dbReference type="AlphaFoldDB" id="A0A8I0V9K2"/>
<evidence type="ECO:0000313" key="2">
    <source>
        <dbReference type="EMBL" id="MBF4631458.1"/>
    </source>
</evidence>
<evidence type="ECO:0000313" key="3">
    <source>
        <dbReference type="Proteomes" id="UP000634579"/>
    </source>
</evidence>
<gene>
    <name evidence="2" type="ORF">ITJ42_09545</name>
</gene>
<dbReference type="Proteomes" id="UP000634579">
    <property type="component" value="Unassembled WGS sequence"/>
</dbReference>
<evidence type="ECO:0000256" key="1">
    <source>
        <dbReference type="SAM" id="MobiDB-lite"/>
    </source>
</evidence>
<feature type="region of interest" description="Disordered" evidence="1">
    <location>
        <begin position="87"/>
        <end position="108"/>
    </location>
</feature>
<organism evidence="2 3">
    <name type="scientific">Clavibacter phaseoli</name>
    <dbReference type="NCBI Taxonomy" id="1734031"/>
    <lineage>
        <taxon>Bacteria</taxon>
        <taxon>Bacillati</taxon>
        <taxon>Actinomycetota</taxon>
        <taxon>Actinomycetes</taxon>
        <taxon>Micrococcales</taxon>
        <taxon>Microbacteriaceae</taxon>
        <taxon>Clavibacter</taxon>
    </lineage>
</organism>
<dbReference type="RefSeq" id="WP_194675234.1">
    <property type="nucleotide sequence ID" value="NZ_JADKRP010000001.1"/>
</dbReference>
<accession>A0A8I0V9K2</accession>
<keyword evidence="3" id="KW-1185">Reference proteome</keyword>
<reference evidence="2 3" key="1">
    <citation type="submission" date="2020-10" db="EMBL/GenBank/DDBJ databases">
        <title>Draft genome sequences of plant-associated actinobacteria.</title>
        <authorList>
            <person name="Tarlachkov S.V."/>
            <person name="Starodumova I.P."/>
            <person name="Dorofeeva L.V."/>
            <person name="Prisyazhnaya N.V."/>
            <person name="Roubtsova T.V."/>
            <person name="Chizhov V.N."/>
            <person name="Nadler S.A."/>
            <person name="Subbotin S.A."/>
            <person name="Evtushenko L.I."/>
        </authorList>
    </citation>
    <scope>NUCLEOTIDE SEQUENCE [LARGE SCALE GENOMIC DNA]</scope>
    <source>
        <strain evidence="2 3">VKM Ac-2886</strain>
    </source>
</reference>
<proteinExistence type="predicted"/>
<dbReference type="EMBL" id="JADKRP010000001">
    <property type="protein sequence ID" value="MBF4631458.1"/>
    <property type="molecule type" value="Genomic_DNA"/>
</dbReference>
<name>A0A8I0V9K2_9MICO</name>
<comment type="caution">
    <text evidence="2">The sequence shown here is derived from an EMBL/GenBank/DDBJ whole genome shotgun (WGS) entry which is preliminary data.</text>
</comment>